<gene>
    <name evidence="2" type="ORF">PIB30_104849</name>
</gene>
<organism evidence="2 3">
    <name type="scientific">Stylosanthes scabra</name>
    <dbReference type="NCBI Taxonomy" id="79078"/>
    <lineage>
        <taxon>Eukaryota</taxon>
        <taxon>Viridiplantae</taxon>
        <taxon>Streptophyta</taxon>
        <taxon>Embryophyta</taxon>
        <taxon>Tracheophyta</taxon>
        <taxon>Spermatophyta</taxon>
        <taxon>Magnoliopsida</taxon>
        <taxon>eudicotyledons</taxon>
        <taxon>Gunneridae</taxon>
        <taxon>Pentapetalae</taxon>
        <taxon>rosids</taxon>
        <taxon>fabids</taxon>
        <taxon>Fabales</taxon>
        <taxon>Fabaceae</taxon>
        <taxon>Papilionoideae</taxon>
        <taxon>50 kb inversion clade</taxon>
        <taxon>dalbergioids sensu lato</taxon>
        <taxon>Dalbergieae</taxon>
        <taxon>Pterocarpus clade</taxon>
        <taxon>Stylosanthes</taxon>
    </lineage>
</organism>
<reference evidence="2 3" key="1">
    <citation type="journal article" date="2023" name="Plants (Basel)">
        <title>Bridging the Gap: Combining Genomics and Transcriptomics Approaches to Understand Stylosanthes scabra, an Orphan Legume from the Brazilian Caatinga.</title>
        <authorList>
            <person name="Ferreira-Neto J.R.C."/>
            <person name="da Silva M.D."/>
            <person name="Binneck E."/>
            <person name="de Melo N.F."/>
            <person name="da Silva R.H."/>
            <person name="de Melo A.L.T.M."/>
            <person name="Pandolfi V."/>
            <person name="Bustamante F.O."/>
            <person name="Brasileiro-Vidal A.C."/>
            <person name="Benko-Iseppon A.M."/>
        </authorList>
    </citation>
    <scope>NUCLEOTIDE SEQUENCE [LARGE SCALE GENOMIC DNA]</scope>
    <source>
        <tissue evidence="2">Leaves</tissue>
    </source>
</reference>
<accession>A0ABU6WYD0</accession>
<protein>
    <recommendedName>
        <fullName evidence="4">GDSL esterase/lipase</fullName>
    </recommendedName>
</protein>
<sequence>TLYALGARKIATTNVAPVGCVPLIITSLGFGSNQCIASVNQVVTNLNQKLLVTSKILNNTLPGLKLLILDIYTPFFDLATRPANYGFSESRRGCCGAGLIELSVLCNVNSVGTCSNASQYVFWDAVHPSQEASRIMAIDLFEQGKSLIPA</sequence>
<evidence type="ECO:0000256" key="1">
    <source>
        <dbReference type="ARBA" id="ARBA00008668"/>
    </source>
</evidence>
<comment type="caution">
    <text evidence="2">The sequence shown here is derived from an EMBL/GenBank/DDBJ whole genome shotgun (WGS) entry which is preliminary data.</text>
</comment>
<evidence type="ECO:0000313" key="2">
    <source>
        <dbReference type="EMBL" id="MED6190329.1"/>
    </source>
</evidence>
<comment type="similarity">
    <text evidence="1">Belongs to the 'GDSL' lipolytic enzyme family.</text>
</comment>
<dbReference type="InterPro" id="IPR036514">
    <property type="entry name" value="SGNH_hydro_sf"/>
</dbReference>
<dbReference type="PANTHER" id="PTHR45642:SF67">
    <property type="entry name" value="GDSL-LIKE LIPASE_ACYLHYDROLASE FAMILY PROTEIN, EXPRESSED"/>
    <property type="match status" value="1"/>
</dbReference>
<dbReference type="Proteomes" id="UP001341840">
    <property type="component" value="Unassembled WGS sequence"/>
</dbReference>
<evidence type="ECO:0008006" key="4">
    <source>
        <dbReference type="Google" id="ProtNLM"/>
    </source>
</evidence>
<evidence type="ECO:0000313" key="3">
    <source>
        <dbReference type="Proteomes" id="UP001341840"/>
    </source>
</evidence>
<dbReference type="InterPro" id="IPR050592">
    <property type="entry name" value="GDSL_lipolytic_enzyme"/>
</dbReference>
<keyword evidence="3" id="KW-1185">Reference proteome</keyword>
<feature type="non-terminal residue" evidence="2">
    <location>
        <position position="1"/>
    </location>
</feature>
<name>A0ABU6WYD0_9FABA</name>
<dbReference type="EMBL" id="JASCZI010184950">
    <property type="protein sequence ID" value="MED6190329.1"/>
    <property type="molecule type" value="Genomic_DNA"/>
</dbReference>
<dbReference type="PANTHER" id="PTHR45642">
    <property type="entry name" value="GDSL ESTERASE/LIPASE EXL3"/>
    <property type="match status" value="1"/>
</dbReference>
<dbReference type="Gene3D" id="3.40.50.1110">
    <property type="entry name" value="SGNH hydrolase"/>
    <property type="match status" value="1"/>
</dbReference>
<dbReference type="InterPro" id="IPR001087">
    <property type="entry name" value="GDSL"/>
</dbReference>
<dbReference type="Pfam" id="PF00657">
    <property type="entry name" value="Lipase_GDSL"/>
    <property type="match status" value="1"/>
</dbReference>
<proteinExistence type="inferred from homology"/>